<dbReference type="GeneID" id="104757078"/>
<evidence type="ECO:0000313" key="3">
    <source>
        <dbReference type="RefSeq" id="XP_010478093.1"/>
    </source>
</evidence>
<reference evidence="3" key="2">
    <citation type="submission" date="2025-08" db="UniProtKB">
        <authorList>
            <consortium name="RefSeq"/>
        </authorList>
    </citation>
    <scope>IDENTIFICATION</scope>
    <source>
        <tissue evidence="3">Leaf</tissue>
    </source>
</reference>
<name>A0ABM0WYS1_CAMSA</name>
<reference evidence="2" key="1">
    <citation type="journal article" date="2014" name="Nat. Commun.">
        <title>The emerging biofuel crop Camelina sativa retains a highly undifferentiated hexaploid genome structure.</title>
        <authorList>
            <person name="Kagale S."/>
            <person name="Koh C."/>
            <person name="Nixon J."/>
            <person name="Bollina V."/>
            <person name="Clarke W.E."/>
            <person name="Tuteja R."/>
            <person name="Spillane C."/>
            <person name="Robinson S.J."/>
            <person name="Links M.G."/>
            <person name="Clarke C."/>
            <person name="Higgins E.E."/>
            <person name="Huebert T."/>
            <person name="Sharpe A.G."/>
            <person name="Parkin I.A."/>
        </authorList>
    </citation>
    <scope>NUCLEOTIDE SEQUENCE [LARGE SCALE GENOMIC DNA]</scope>
    <source>
        <strain evidence="2">cv. DH55</strain>
    </source>
</reference>
<dbReference type="Proteomes" id="UP000694864">
    <property type="component" value="Chromosome 2"/>
</dbReference>
<dbReference type="InterPro" id="IPR011043">
    <property type="entry name" value="Gal_Oxase/kelch_b-propeller"/>
</dbReference>
<dbReference type="InterPro" id="IPR001810">
    <property type="entry name" value="F-box_dom"/>
</dbReference>
<dbReference type="Gene3D" id="1.20.1280.50">
    <property type="match status" value="1"/>
</dbReference>
<dbReference type="PANTHER" id="PTHR31672:SF13">
    <property type="entry name" value="F-BOX PROTEIN CPR30-LIKE"/>
    <property type="match status" value="1"/>
</dbReference>
<dbReference type="RefSeq" id="XP_010478093.1">
    <property type="nucleotide sequence ID" value="XM_010479791.1"/>
</dbReference>
<dbReference type="Pfam" id="PF00646">
    <property type="entry name" value="F-box"/>
    <property type="match status" value="1"/>
</dbReference>
<dbReference type="NCBIfam" id="TIGR01640">
    <property type="entry name" value="F_box_assoc_1"/>
    <property type="match status" value="1"/>
</dbReference>
<dbReference type="SUPFAM" id="SSF81383">
    <property type="entry name" value="F-box domain"/>
    <property type="match status" value="1"/>
</dbReference>
<protein>
    <submittedName>
        <fullName evidence="3">F-box protein At3g17560</fullName>
    </submittedName>
</protein>
<accession>A0ABM0WYS1</accession>
<dbReference type="Pfam" id="PF07734">
    <property type="entry name" value="FBA_1"/>
    <property type="match status" value="1"/>
</dbReference>
<proteinExistence type="predicted"/>
<feature type="domain" description="F-box" evidence="1">
    <location>
        <begin position="1"/>
        <end position="47"/>
    </location>
</feature>
<dbReference type="SMART" id="SM00256">
    <property type="entry name" value="FBOX"/>
    <property type="match status" value="1"/>
</dbReference>
<dbReference type="InterPro" id="IPR017451">
    <property type="entry name" value="F-box-assoc_interact_dom"/>
</dbReference>
<dbReference type="InterPro" id="IPR050796">
    <property type="entry name" value="SCF_F-box_component"/>
</dbReference>
<keyword evidence="2" id="KW-1185">Reference proteome</keyword>
<dbReference type="PANTHER" id="PTHR31672">
    <property type="entry name" value="BNACNNG10540D PROTEIN"/>
    <property type="match status" value="1"/>
</dbReference>
<dbReference type="PROSITE" id="PS50181">
    <property type="entry name" value="FBOX"/>
    <property type="match status" value="1"/>
</dbReference>
<dbReference type="InterPro" id="IPR036047">
    <property type="entry name" value="F-box-like_dom_sf"/>
</dbReference>
<sequence>MISDLPQDLIEEILSRVSVTSLRRLRSTCKLWYHQVLFKDPRFIKKYSDKTARQYHALILTDYTVCSMSSVLDRVKERISLSSVGHRLTLPHCNELVDLFRAFHCDGILLCRICRKNMIVVWNPFSGQTRWIQLQNQFLETFALGYDNKELFRSYKILTFFPYRSGRDLKRDVKVEIYEFRSNSWRNLDTTIPHGAYLKTHDGVSLNGNTYWVSCNKKGDNDYSLLSFDFSTETFQRLCAPFHHEPSYIDGTMALSVVREERLSFLYQSSKTLEVEIWMTDEIETTSVSWSKFLRVYLNFLRLSYSVSFYIIDEEKKVVVYCDEVVPVMANSRYIMTWIVKGGEKYRASADITVDRGIQVWPLRCHSFPRLFGYVPKN</sequence>
<evidence type="ECO:0000259" key="1">
    <source>
        <dbReference type="PROSITE" id="PS50181"/>
    </source>
</evidence>
<dbReference type="CDD" id="cd22157">
    <property type="entry name" value="F-box_AtFBW1-like"/>
    <property type="match status" value="1"/>
</dbReference>
<dbReference type="InterPro" id="IPR006527">
    <property type="entry name" value="F-box-assoc_dom_typ1"/>
</dbReference>
<evidence type="ECO:0000313" key="2">
    <source>
        <dbReference type="Proteomes" id="UP000694864"/>
    </source>
</evidence>
<gene>
    <name evidence="3" type="primary">LOC104757078</name>
</gene>
<dbReference type="SUPFAM" id="SSF50965">
    <property type="entry name" value="Galactose oxidase, central domain"/>
    <property type="match status" value="1"/>
</dbReference>
<organism evidence="2 3">
    <name type="scientific">Camelina sativa</name>
    <name type="common">False flax</name>
    <name type="synonym">Myagrum sativum</name>
    <dbReference type="NCBI Taxonomy" id="90675"/>
    <lineage>
        <taxon>Eukaryota</taxon>
        <taxon>Viridiplantae</taxon>
        <taxon>Streptophyta</taxon>
        <taxon>Embryophyta</taxon>
        <taxon>Tracheophyta</taxon>
        <taxon>Spermatophyta</taxon>
        <taxon>Magnoliopsida</taxon>
        <taxon>eudicotyledons</taxon>
        <taxon>Gunneridae</taxon>
        <taxon>Pentapetalae</taxon>
        <taxon>rosids</taxon>
        <taxon>malvids</taxon>
        <taxon>Brassicales</taxon>
        <taxon>Brassicaceae</taxon>
        <taxon>Camelineae</taxon>
        <taxon>Camelina</taxon>
    </lineage>
</organism>